<dbReference type="InterPro" id="IPR025698">
    <property type="entry name" value="2TM_dom"/>
</dbReference>
<keyword evidence="1" id="KW-1133">Transmembrane helix</keyword>
<dbReference type="Pfam" id="PF13239">
    <property type="entry name" value="2TM"/>
    <property type="match status" value="1"/>
</dbReference>
<dbReference type="Proteomes" id="UP000191112">
    <property type="component" value="Unassembled WGS sequence"/>
</dbReference>
<dbReference type="STRING" id="619805.SAMN05660477_02269"/>
<reference evidence="3 4" key="1">
    <citation type="submission" date="2017-02" db="EMBL/GenBank/DDBJ databases">
        <authorList>
            <person name="Peterson S.W."/>
        </authorList>
    </citation>
    <scope>NUCLEOTIDE SEQUENCE [LARGE SCALE GENOMIC DNA]</scope>
    <source>
        <strain evidence="3 4">DSM 22323</strain>
    </source>
</reference>
<dbReference type="AlphaFoldDB" id="A0A1T5FTQ6"/>
<organism evidence="3 4">
    <name type="scientific">Soonwooa buanensis</name>
    <dbReference type="NCBI Taxonomy" id="619805"/>
    <lineage>
        <taxon>Bacteria</taxon>
        <taxon>Pseudomonadati</taxon>
        <taxon>Bacteroidota</taxon>
        <taxon>Flavobacteriia</taxon>
        <taxon>Flavobacteriales</taxon>
        <taxon>Weeksellaceae</taxon>
        <taxon>Chryseobacterium group</taxon>
        <taxon>Soonwooa</taxon>
    </lineage>
</organism>
<name>A0A1T5FTQ6_9FLAO</name>
<evidence type="ECO:0000259" key="2">
    <source>
        <dbReference type="Pfam" id="PF13239"/>
    </source>
</evidence>
<sequence length="100" mass="11846">MDTNDSQSIKYQMAAKRVKDLKGFYTHLFVYLAVNILLFVMNYRELPNGASIWSWQIWITPVLWGLGIITHAMTVFVPSFIFSKNWEERKIRELMKKENS</sequence>
<feature type="transmembrane region" description="Helical" evidence="1">
    <location>
        <begin position="55"/>
        <end position="82"/>
    </location>
</feature>
<feature type="transmembrane region" description="Helical" evidence="1">
    <location>
        <begin position="21"/>
        <end position="43"/>
    </location>
</feature>
<dbReference type="OrthoDB" id="1495672at2"/>
<evidence type="ECO:0000313" key="3">
    <source>
        <dbReference type="EMBL" id="SKB99573.1"/>
    </source>
</evidence>
<keyword evidence="1" id="KW-0812">Transmembrane</keyword>
<accession>A0A1T5FTQ6</accession>
<proteinExistence type="predicted"/>
<dbReference type="RefSeq" id="WP_144038364.1">
    <property type="nucleotide sequence ID" value="NZ_FUYZ01000008.1"/>
</dbReference>
<dbReference type="EMBL" id="FUYZ01000008">
    <property type="protein sequence ID" value="SKB99573.1"/>
    <property type="molecule type" value="Genomic_DNA"/>
</dbReference>
<evidence type="ECO:0000256" key="1">
    <source>
        <dbReference type="SAM" id="Phobius"/>
    </source>
</evidence>
<feature type="domain" description="2TM" evidence="2">
    <location>
        <begin position="13"/>
        <end position="96"/>
    </location>
</feature>
<gene>
    <name evidence="3" type="ORF">SAMN05660477_02269</name>
</gene>
<protein>
    <submittedName>
        <fullName evidence="3">2TM domain-containing protein</fullName>
    </submittedName>
</protein>
<evidence type="ECO:0000313" key="4">
    <source>
        <dbReference type="Proteomes" id="UP000191112"/>
    </source>
</evidence>
<keyword evidence="4" id="KW-1185">Reference proteome</keyword>
<keyword evidence="1" id="KW-0472">Membrane</keyword>